<dbReference type="PANTHER" id="PTHR34535:SF3">
    <property type="entry name" value="HYDROGENASE MATURATION FACTOR HYPA"/>
    <property type="match status" value="1"/>
</dbReference>
<organism evidence="5 6">
    <name type="scientific">Clostridium uliginosum</name>
    <dbReference type="NCBI Taxonomy" id="119641"/>
    <lineage>
        <taxon>Bacteria</taxon>
        <taxon>Bacillati</taxon>
        <taxon>Bacillota</taxon>
        <taxon>Clostridia</taxon>
        <taxon>Eubacteriales</taxon>
        <taxon>Clostridiaceae</taxon>
        <taxon>Clostridium</taxon>
    </lineage>
</organism>
<dbReference type="STRING" id="119641.SAMN05421842_104112"/>
<keyword evidence="1 4" id="KW-0533">Nickel</keyword>
<dbReference type="Pfam" id="PF01155">
    <property type="entry name" value="HypA"/>
    <property type="match status" value="1"/>
</dbReference>
<evidence type="ECO:0000256" key="1">
    <source>
        <dbReference type="ARBA" id="ARBA00022596"/>
    </source>
</evidence>
<comment type="function">
    <text evidence="4">Involved in the maturation of [NiFe] hydrogenases. Required for nickel insertion into the metal center of the hydrogenase.</text>
</comment>
<dbReference type="EMBL" id="FOMG01000004">
    <property type="protein sequence ID" value="SFC50332.1"/>
    <property type="molecule type" value="Genomic_DNA"/>
</dbReference>
<dbReference type="PIRSF" id="PIRSF004761">
    <property type="entry name" value="Hydrgn_mat_HypA"/>
    <property type="match status" value="1"/>
</dbReference>
<proteinExistence type="inferred from homology"/>
<dbReference type="AlphaFoldDB" id="A0A1I1JQW7"/>
<dbReference type="NCBIfam" id="TIGR00100">
    <property type="entry name" value="hypA"/>
    <property type="match status" value="1"/>
</dbReference>
<feature type="binding site" evidence="4">
    <location>
        <position position="92"/>
    </location>
    <ligand>
        <name>Zn(2+)</name>
        <dbReference type="ChEBI" id="CHEBI:29105"/>
    </ligand>
</feature>
<evidence type="ECO:0000313" key="5">
    <source>
        <dbReference type="EMBL" id="SFC50332.1"/>
    </source>
</evidence>
<comment type="similarity">
    <text evidence="4">Belongs to the HypA/HybF family.</text>
</comment>
<evidence type="ECO:0000313" key="6">
    <source>
        <dbReference type="Proteomes" id="UP000199263"/>
    </source>
</evidence>
<feature type="binding site" evidence="4">
    <location>
        <position position="73"/>
    </location>
    <ligand>
        <name>Zn(2+)</name>
        <dbReference type="ChEBI" id="CHEBI:29105"/>
    </ligand>
</feature>
<keyword evidence="6" id="KW-1185">Reference proteome</keyword>
<feature type="binding site" evidence="4">
    <location>
        <position position="2"/>
    </location>
    <ligand>
        <name>Ni(2+)</name>
        <dbReference type="ChEBI" id="CHEBI:49786"/>
    </ligand>
</feature>
<gene>
    <name evidence="4" type="primary">hypA</name>
    <name evidence="5" type="ORF">SAMN05421842_104112</name>
</gene>
<sequence>MHETAVLSEVVNIVVTAAKNNEIEKITKVVLRIGEFSCIQEDQLMFSYDIITQNTILEGSNLVIEWVQAMAYCNNCNKTFPISFTHKECPTCHKFSEEIVSGYETHVYNIEGE</sequence>
<dbReference type="GO" id="GO:0051604">
    <property type="term" value="P:protein maturation"/>
    <property type="evidence" value="ECO:0007669"/>
    <property type="project" value="InterPro"/>
</dbReference>
<reference evidence="5 6" key="1">
    <citation type="submission" date="2016-10" db="EMBL/GenBank/DDBJ databases">
        <authorList>
            <person name="de Groot N.N."/>
        </authorList>
    </citation>
    <scope>NUCLEOTIDE SEQUENCE [LARGE SCALE GENOMIC DNA]</scope>
    <source>
        <strain evidence="5 6">DSM 12992</strain>
    </source>
</reference>
<protein>
    <recommendedName>
        <fullName evidence="4">Hydrogenase maturation factor HypA</fullName>
    </recommendedName>
</protein>
<evidence type="ECO:0000256" key="3">
    <source>
        <dbReference type="ARBA" id="ARBA00022833"/>
    </source>
</evidence>
<dbReference type="PANTHER" id="PTHR34535">
    <property type="entry name" value="HYDROGENASE MATURATION FACTOR HYPA"/>
    <property type="match status" value="1"/>
</dbReference>
<evidence type="ECO:0000256" key="4">
    <source>
        <dbReference type="HAMAP-Rule" id="MF_00213"/>
    </source>
</evidence>
<dbReference type="GO" id="GO:0008270">
    <property type="term" value="F:zinc ion binding"/>
    <property type="evidence" value="ECO:0007669"/>
    <property type="project" value="UniProtKB-UniRule"/>
</dbReference>
<dbReference type="Gene3D" id="3.30.2320.80">
    <property type="match status" value="1"/>
</dbReference>
<dbReference type="GO" id="GO:0016151">
    <property type="term" value="F:nickel cation binding"/>
    <property type="evidence" value="ECO:0007669"/>
    <property type="project" value="UniProtKB-UniRule"/>
</dbReference>
<feature type="binding site" evidence="4">
    <location>
        <position position="89"/>
    </location>
    <ligand>
        <name>Zn(2+)</name>
        <dbReference type="ChEBI" id="CHEBI:29105"/>
    </ligand>
</feature>
<feature type="binding site" evidence="4">
    <location>
        <position position="76"/>
    </location>
    <ligand>
        <name>Zn(2+)</name>
        <dbReference type="ChEBI" id="CHEBI:29105"/>
    </ligand>
</feature>
<keyword evidence="3 4" id="KW-0862">Zinc</keyword>
<dbReference type="InterPro" id="IPR000688">
    <property type="entry name" value="HypA/HybF"/>
</dbReference>
<dbReference type="OrthoDB" id="9800361at2"/>
<keyword evidence="2 4" id="KW-0479">Metal-binding</keyword>
<dbReference type="HAMAP" id="MF_00213">
    <property type="entry name" value="HypA_HybF"/>
    <property type="match status" value="1"/>
</dbReference>
<name>A0A1I1JQW7_9CLOT</name>
<accession>A0A1I1JQW7</accession>
<dbReference type="RefSeq" id="WP_090089166.1">
    <property type="nucleotide sequence ID" value="NZ_FOMG01000004.1"/>
</dbReference>
<evidence type="ECO:0000256" key="2">
    <source>
        <dbReference type="ARBA" id="ARBA00022723"/>
    </source>
</evidence>
<dbReference type="Proteomes" id="UP000199263">
    <property type="component" value="Unassembled WGS sequence"/>
</dbReference>